<accession>A0A8H6VD09</accession>
<protein>
    <submittedName>
        <fullName evidence="2">Uncharacterized protein</fullName>
    </submittedName>
</protein>
<comment type="caution">
    <text evidence="2">The sequence shown here is derived from an EMBL/GenBank/DDBJ whole genome shotgun (WGS) entry which is preliminary data.</text>
</comment>
<name>A0A8H6VD09_9PEZI</name>
<dbReference type="EMBL" id="JABCIY010000222">
    <property type="protein sequence ID" value="KAF7187768.1"/>
    <property type="molecule type" value="Genomic_DNA"/>
</dbReference>
<proteinExistence type="predicted"/>
<evidence type="ECO:0000313" key="2">
    <source>
        <dbReference type="EMBL" id="KAF7187768.1"/>
    </source>
</evidence>
<gene>
    <name evidence="2" type="ORF">HII31_10904</name>
</gene>
<keyword evidence="3" id="KW-1185">Reference proteome</keyword>
<organism evidence="2 3">
    <name type="scientific">Pseudocercospora fuligena</name>
    <dbReference type="NCBI Taxonomy" id="685502"/>
    <lineage>
        <taxon>Eukaryota</taxon>
        <taxon>Fungi</taxon>
        <taxon>Dikarya</taxon>
        <taxon>Ascomycota</taxon>
        <taxon>Pezizomycotina</taxon>
        <taxon>Dothideomycetes</taxon>
        <taxon>Dothideomycetidae</taxon>
        <taxon>Mycosphaerellales</taxon>
        <taxon>Mycosphaerellaceae</taxon>
        <taxon>Pseudocercospora</taxon>
    </lineage>
</organism>
<dbReference type="AlphaFoldDB" id="A0A8H6VD09"/>
<evidence type="ECO:0000313" key="3">
    <source>
        <dbReference type="Proteomes" id="UP000660729"/>
    </source>
</evidence>
<evidence type="ECO:0000256" key="1">
    <source>
        <dbReference type="SAM" id="Coils"/>
    </source>
</evidence>
<sequence length="376" mass="43716">MFSTWANVCRAAGKPKGKDQLVAFAGELMTPTQAAWLKAHPELLKQFEGRLITETHFQHLLNQKRQAEQLEAARLEEELARQNKAEALEAARLARQLKEKEQAEELEAARLARELAHRQHLEAEKVKRAKHARLRWKFTVAKVICRIHTIKKFRFFDLPFAIRQKILRRVFPKTTAAVFLPGKYGRPRSYIPIHDLFWTCRQLRAEALLVFIEQTNFAIHSFPGNEQLVNWLKAISFKPVKGEVGKDIFTGLDALRSLEFPYFSRFPHARFDDTTPNSDVQLMSQAPQLQEVRLNWVWSELTYRPNPYDEIPKDLSTLRRQFRLDGILGLRRLKKVVLRGPVFVEETIGLKALAKWMEKGFKARGQVVEVELIKTF</sequence>
<feature type="coiled-coil region" evidence="1">
    <location>
        <begin position="58"/>
        <end position="114"/>
    </location>
</feature>
<keyword evidence="1" id="KW-0175">Coiled coil</keyword>
<dbReference type="Proteomes" id="UP000660729">
    <property type="component" value="Unassembled WGS sequence"/>
</dbReference>
<reference evidence="2" key="1">
    <citation type="submission" date="2020-04" db="EMBL/GenBank/DDBJ databases">
        <title>Draft genome resource of the tomato pathogen Pseudocercospora fuligena.</title>
        <authorList>
            <person name="Zaccaron A."/>
        </authorList>
    </citation>
    <scope>NUCLEOTIDE SEQUENCE</scope>
    <source>
        <strain evidence="2">PF001</strain>
    </source>
</reference>
<dbReference type="OrthoDB" id="3650297at2759"/>